<proteinExistence type="predicted"/>
<dbReference type="OrthoDB" id="2194918at2759"/>
<organism evidence="2 3">
    <name type="scientific">Anncaliia algerae PRA339</name>
    <dbReference type="NCBI Taxonomy" id="1288291"/>
    <lineage>
        <taxon>Eukaryota</taxon>
        <taxon>Fungi</taxon>
        <taxon>Fungi incertae sedis</taxon>
        <taxon>Microsporidia</taxon>
        <taxon>Tubulinosematoidea</taxon>
        <taxon>Tubulinosematidae</taxon>
        <taxon>Anncaliia</taxon>
    </lineage>
</organism>
<dbReference type="InterPro" id="IPR024445">
    <property type="entry name" value="Tnp_ISXO2-like"/>
</dbReference>
<sequence>MCYWKNRFSCQSARLYARNYFPIIARYIGPGSSIHSDCARIYNALCELDYGHYTVNHNRNFIDLHTRDTTNHVESIQKKVKNGSKKRYGTHRTTFDLNLREYMWK</sequence>
<evidence type="ECO:0000313" key="3">
    <source>
        <dbReference type="Proteomes" id="UP000030655"/>
    </source>
</evidence>
<dbReference type="PANTHER" id="PTHR47163:SF2">
    <property type="entry name" value="SI:DKEY-17M8.2"/>
    <property type="match status" value="1"/>
</dbReference>
<dbReference type="AlphaFoldDB" id="A0A059F0Y0"/>
<dbReference type="InterPro" id="IPR053164">
    <property type="entry name" value="IS1016-like_transposase"/>
</dbReference>
<dbReference type="VEuPathDB" id="MicrosporidiaDB:H312_01778"/>
<dbReference type="EMBL" id="KK365161">
    <property type="protein sequence ID" value="KCZ80830.1"/>
    <property type="molecule type" value="Genomic_DNA"/>
</dbReference>
<keyword evidence="3" id="KW-1185">Reference proteome</keyword>
<protein>
    <recommendedName>
        <fullName evidence="1">ISXO2-like transposase domain-containing protein</fullName>
    </recommendedName>
</protein>
<dbReference type="Proteomes" id="UP000030655">
    <property type="component" value="Unassembled WGS sequence"/>
</dbReference>
<reference evidence="2 3" key="2">
    <citation type="submission" date="2014-03" db="EMBL/GenBank/DDBJ databases">
        <title>The Genome Sequence of Anncaliia algerae insect isolate PRA339.</title>
        <authorList>
            <consortium name="The Broad Institute Genome Sequencing Platform"/>
            <consortium name="The Broad Institute Genome Sequencing Center for Infectious Disease"/>
            <person name="Cuomo C."/>
            <person name="Becnel J."/>
            <person name="Sanscrainte N."/>
            <person name="Walker B."/>
            <person name="Young S.K."/>
            <person name="Zeng Q."/>
            <person name="Gargeya S."/>
            <person name="Fitzgerald M."/>
            <person name="Haas B."/>
            <person name="Abouelleil A."/>
            <person name="Alvarado L."/>
            <person name="Arachchi H.M."/>
            <person name="Berlin A.M."/>
            <person name="Chapman S.B."/>
            <person name="Dewar J."/>
            <person name="Goldberg J."/>
            <person name="Griggs A."/>
            <person name="Gujja S."/>
            <person name="Hansen M."/>
            <person name="Howarth C."/>
            <person name="Imamovic A."/>
            <person name="Larimer J."/>
            <person name="McCowan C."/>
            <person name="Murphy C."/>
            <person name="Neiman D."/>
            <person name="Pearson M."/>
            <person name="Priest M."/>
            <person name="Roberts A."/>
            <person name="Saif S."/>
            <person name="Shea T."/>
            <person name="Sisk P."/>
            <person name="Sykes S."/>
            <person name="Wortman J."/>
            <person name="Nusbaum C."/>
            <person name="Birren B."/>
        </authorList>
    </citation>
    <scope>NUCLEOTIDE SEQUENCE [LARGE SCALE GENOMIC DNA]</scope>
    <source>
        <strain evidence="2 3">PRA339</strain>
    </source>
</reference>
<name>A0A059F0Y0_9MICR</name>
<dbReference type="Pfam" id="PF12762">
    <property type="entry name" value="DDE_Tnp_IS1595"/>
    <property type="match status" value="1"/>
</dbReference>
<feature type="domain" description="ISXO2-like transposase" evidence="1">
    <location>
        <begin position="20"/>
        <end position="91"/>
    </location>
</feature>
<dbReference type="STRING" id="1288291.A0A059F0Y0"/>
<evidence type="ECO:0000259" key="1">
    <source>
        <dbReference type="Pfam" id="PF12762"/>
    </source>
</evidence>
<dbReference type="PANTHER" id="PTHR47163">
    <property type="entry name" value="DDE_TNP_IS1595 DOMAIN-CONTAINING PROTEIN"/>
    <property type="match status" value="1"/>
</dbReference>
<gene>
    <name evidence="2" type="ORF">H312_01778</name>
</gene>
<reference evidence="3" key="1">
    <citation type="submission" date="2013-02" db="EMBL/GenBank/DDBJ databases">
        <authorList>
            <consortium name="The Broad Institute Genome Sequencing Platform"/>
            <person name="Cuomo C."/>
            <person name="Becnel J."/>
            <person name="Sanscrainte N."/>
            <person name="Walker B."/>
            <person name="Young S.K."/>
            <person name="Zeng Q."/>
            <person name="Gargeya S."/>
            <person name="Fitzgerald M."/>
            <person name="Haas B."/>
            <person name="Abouelleil A."/>
            <person name="Alvarado L."/>
            <person name="Arachchi H.M."/>
            <person name="Berlin A.M."/>
            <person name="Chapman S.B."/>
            <person name="Dewar J."/>
            <person name="Goldberg J."/>
            <person name="Griggs A."/>
            <person name="Gujja S."/>
            <person name="Hansen M."/>
            <person name="Howarth C."/>
            <person name="Imamovic A."/>
            <person name="Larimer J."/>
            <person name="McCowan C."/>
            <person name="Murphy C."/>
            <person name="Neiman D."/>
            <person name="Pearson M."/>
            <person name="Priest M."/>
            <person name="Roberts A."/>
            <person name="Saif S."/>
            <person name="Shea T."/>
            <person name="Sisk P."/>
            <person name="Sykes S."/>
            <person name="Wortman J."/>
            <person name="Nusbaum C."/>
            <person name="Birren B."/>
        </authorList>
    </citation>
    <scope>NUCLEOTIDE SEQUENCE [LARGE SCALE GENOMIC DNA]</scope>
    <source>
        <strain evidence="3">PRA339</strain>
    </source>
</reference>
<accession>A0A059F0Y0</accession>
<evidence type="ECO:0000313" key="2">
    <source>
        <dbReference type="EMBL" id="KCZ80830.1"/>
    </source>
</evidence>
<dbReference type="HOGENOM" id="CLU_2235938_0_0_1"/>